<name>A0ABV1K415_9PSEU</name>
<evidence type="ECO:0000313" key="2">
    <source>
        <dbReference type="EMBL" id="MEQ3542087.1"/>
    </source>
</evidence>
<reference evidence="2 3" key="1">
    <citation type="submission" date="2024-03" db="EMBL/GenBank/DDBJ databases">
        <title>Draft genome sequence of Pseudonocardia tropica JCM 19149.</title>
        <authorList>
            <person name="Butdee W."/>
            <person name="Duangmal K."/>
        </authorList>
    </citation>
    <scope>NUCLEOTIDE SEQUENCE [LARGE SCALE GENOMIC DNA]</scope>
    <source>
        <strain evidence="2 3">JCM 19149</strain>
    </source>
</reference>
<keyword evidence="1" id="KW-0472">Membrane</keyword>
<evidence type="ECO:0000313" key="3">
    <source>
        <dbReference type="Proteomes" id="UP001464923"/>
    </source>
</evidence>
<evidence type="ECO:0000256" key="1">
    <source>
        <dbReference type="SAM" id="Phobius"/>
    </source>
</evidence>
<dbReference type="RefSeq" id="WP_345651116.1">
    <property type="nucleotide sequence ID" value="NZ_BAABLY010000073.1"/>
</dbReference>
<keyword evidence="1" id="KW-1133">Transmembrane helix</keyword>
<dbReference type="Proteomes" id="UP001464923">
    <property type="component" value="Unassembled WGS sequence"/>
</dbReference>
<gene>
    <name evidence="2" type="ORF">WHI96_25055</name>
</gene>
<keyword evidence="3" id="KW-1185">Reference proteome</keyword>
<protein>
    <submittedName>
        <fullName evidence="2">Uncharacterized protein</fullName>
    </submittedName>
</protein>
<proteinExistence type="predicted"/>
<feature type="transmembrane region" description="Helical" evidence="1">
    <location>
        <begin position="31"/>
        <end position="49"/>
    </location>
</feature>
<comment type="caution">
    <text evidence="2">The sequence shown here is derived from an EMBL/GenBank/DDBJ whole genome shotgun (WGS) entry which is preliminary data.</text>
</comment>
<keyword evidence="1" id="KW-0812">Transmembrane</keyword>
<sequence length="50" mass="5433">MINLPQPADAAPPFCHAVVELVHRTLHAPSWTPWVRLVVLVVLLAAVGLL</sequence>
<organism evidence="2 3">
    <name type="scientific">Pseudonocardia tropica</name>
    <dbReference type="NCBI Taxonomy" id="681289"/>
    <lineage>
        <taxon>Bacteria</taxon>
        <taxon>Bacillati</taxon>
        <taxon>Actinomycetota</taxon>
        <taxon>Actinomycetes</taxon>
        <taxon>Pseudonocardiales</taxon>
        <taxon>Pseudonocardiaceae</taxon>
        <taxon>Pseudonocardia</taxon>
    </lineage>
</organism>
<accession>A0ABV1K415</accession>
<dbReference type="EMBL" id="JBEDNP010000023">
    <property type="protein sequence ID" value="MEQ3542087.1"/>
    <property type="molecule type" value="Genomic_DNA"/>
</dbReference>